<accession>A0A9Q1B2S7</accession>
<dbReference type="PROSITE" id="PS51497">
    <property type="entry name" value="UMA"/>
    <property type="match status" value="1"/>
</dbReference>
<name>A0A9Q1B2S7_9SAUR</name>
<gene>
    <name evidence="2" type="ORF">JRQ81_015966</name>
</gene>
<dbReference type="InterPro" id="IPR053292">
    <property type="entry name" value="UBAP1-MVB12_assoc_domain"/>
</dbReference>
<evidence type="ECO:0000313" key="2">
    <source>
        <dbReference type="EMBL" id="KAJ7329792.1"/>
    </source>
</evidence>
<dbReference type="InterPro" id="IPR023340">
    <property type="entry name" value="UMA"/>
</dbReference>
<evidence type="ECO:0000313" key="3">
    <source>
        <dbReference type="Proteomes" id="UP001142489"/>
    </source>
</evidence>
<evidence type="ECO:0000259" key="1">
    <source>
        <dbReference type="PROSITE" id="PS51497"/>
    </source>
</evidence>
<protein>
    <recommendedName>
        <fullName evidence="1">UMA domain-containing protein</fullName>
    </recommendedName>
</protein>
<dbReference type="AlphaFoldDB" id="A0A9Q1B2S7"/>
<dbReference type="PANTHER" id="PTHR36291:SF1">
    <property type="entry name" value="UBAP1-MVB12-ASSOCIATED (UMA)-DOMAIN CONTAINING PROTEIN 1"/>
    <property type="match status" value="1"/>
</dbReference>
<dbReference type="EMBL" id="JAPFRF010000006">
    <property type="protein sequence ID" value="KAJ7329792.1"/>
    <property type="molecule type" value="Genomic_DNA"/>
</dbReference>
<dbReference type="OrthoDB" id="9872568at2759"/>
<sequence>MLSFFRKSQDPRKVQVTEKEADGFVLLGNTVNEERNNSTDKTSLCMTGPKCEQTSQINSDSRSKFTEVGTEMGTEKNQNVESSSSMLEFLSDVPFTLAPHVLAIQETCNDLPRQLLSCDASDNLTRFWYDFTIENSVLSAVSHAFRMLPKCVHLKTVENSDSQMCVNTVIACGNSTPCLLVEWTHLARDESKVSEVGVDNFKDIHGNKDSMDL</sequence>
<comment type="caution">
    <text evidence="2">The sequence shown here is derived from an EMBL/GenBank/DDBJ whole genome shotgun (WGS) entry which is preliminary data.</text>
</comment>
<organism evidence="2 3">
    <name type="scientific">Phrynocephalus forsythii</name>
    <dbReference type="NCBI Taxonomy" id="171643"/>
    <lineage>
        <taxon>Eukaryota</taxon>
        <taxon>Metazoa</taxon>
        <taxon>Chordata</taxon>
        <taxon>Craniata</taxon>
        <taxon>Vertebrata</taxon>
        <taxon>Euteleostomi</taxon>
        <taxon>Lepidosauria</taxon>
        <taxon>Squamata</taxon>
        <taxon>Bifurcata</taxon>
        <taxon>Unidentata</taxon>
        <taxon>Episquamata</taxon>
        <taxon>Toxicofera</taxon>
        <taxon>Iguania</taxon>
        <taxon>Acrodonta</taxon>
        <taxon>Agamidae</taxon>
        <taxon>Agaminae</taxon>
        <taxon>Phrynocephalus</taxon>
    </lineage>
</organism>
<dbReference type="Proteomes" id="UP001142489">
    <property type="component" value="Unassembled WGS sequence"/>
</dbReference>
<dbReference type="PANTHER" id="PTHR36291">
    <property type="entry name" value="UBAP1-MVB12-ASSOCIATED (UMA)-DOMAIN CONTAINING PROTEIN 1"/>
    <property type="match status" value="1"/>
</dbReference>
<reference evidence="2" key="1">
    <citation type="journal article" date="2023" name="DNA Res.">
        <title>Chromosome-level genome assembly of Phrynocephalus forsythii using third-generation DNA sequencing and Hi-C analysis.</title>
        <authorList>
            <person name="Qi Y."/>
            <person name="Zhao W."/>
            <person name="Zhao Y."/>
            <person name="Niu C."/>
            <person name="Cao S."/>
            <person name="Zhang Y."/>
        </authorList>
    </citation>
    <scope>NUCLEOTIDE SEQUENCE</scope>
    <source>
        <tissue evidence="2">Muscle</tissue>
    </source>
</reference>
<keyword evidence="3" id="KW-1185">Reference proteome</keyword>
<proteinExistence type="predicted"/>
<feature type="domain" description="UMA" evidence="1">
    <location>
        <begin position="90"/>
        <end position="138"/>
    </location>
</feature>